<organism evidence="1 2">
    <name type="scientific">Castanea mollissima</name>
    <name type="common">Chinese chestnut</name>
    <dbReference type="NCBI Taxonomy" id="60419"/>
    <lineage>
        <taxon>Eukaryota</taxon>
        <taxon>Viridiplantae</taxon>
        <taxon>Streptophyta</taxon>
        <taxon>Embryophyta</taxon>
        <taxon>Tracheophyta</taxon>
        <taxon>Spermatophyta</taxon>
        <taxon>Magnoliopsida</taxon>
        <taxon>eudicotyledons</taxon>
        <taxon>Gunneridae</taxon>
        <taxon>Pentapetalae</taxon>
        <taxon>rosids</taxon>
        <taxon>fabids</taxon>
        <taxon>Fagales</taxon>
        <taxon>Fagaceae</taxon>
        <taxon>Castanea</taxon>
    </lineage>
</organism>
<comment type="caution">
    <text evidence="1">The sequence shown here is derived from an EMBL/GenBank/DDBJ whole genome shotgun (WGS) entry which is preliminary data.</text>
</comment>
<gene>
    <name evidence="1" type="ORF">CMV_011760</name>
</gene>
<evidence type="ECO:0000313" key="1">
    <source>
        <dbReference type="EMBL" id="KAF3963903.1"/>
    </source>
</evidence>
<protein>
    <submittedName>
        <fullName evidence="1">Uncharacterized protein</fullName>
    </submittedName>
</protein>
<keyword evidence="2" id="KW-1185">Reference proteome</keyword>
<evidence type="ECO:0000313" key="2">
    <source>
        <dbReference type="Proteomes" id="UP000737018"/>
    </source>
</evidence>
<dbReference type="AlphaFoldDB" id="A0A8J4R4Q7"/>
<dbReference type="Proteomes" id="UP000737018">
    <property type="component" value="Unassembled WGS sequence"/>
</dbReference>
<dbReference type="EMBL" id="JRKL02001454">
    <property type="protein sequence ID" value="KAF3963903.1"/>
    <property type="molecule type" value="Genomic_DNA"/>
</dbReference>
<sequence>MPLGFLPLVDNSAHIEVFLSGFPLHSFNLSSIWICNPQKIPPRYEIKQKSRLNTWYWIIALVLFILGN</sequence>
<proteinExistence type="predicted"/>
<name>A0A8J4R4Q7_9ROSI</name>
<reference evidence="1" key="1">
    <citation type="submission" date="2020-03" db="EMBL/GenBank/DDBJ databases">
        <title>Castanea mollissima Vanexum genome sequencing.</title>
        <authorList>
            <person name="Staton M."/>
        </authorList>
    </citation>
    <scope>NUCLEOTIDE SEQUENCE</scope>
    <source>
        <tissue evidence="1">Leaf</tissue>
    </source>
</reference>
<accession>A0A8J4R4Q7</accession>